<organism evidence="3 4">
    <name type="scientific">Chloracidobacterium validum</name>
    <dbReference type="NCBI Taxonomy" id="2821543"/>
    <lineage>
        <taxon>Bacteria</taxon>
        <taxon>Pseudomonadati</taxon>
        <taxon>Acidobacteriota</taxon>
        <taxon>Terriglobia</taxon>
        <taxon>Terriglobales</taxon>
        <taxon>Acidobacteriaceae</taxon>
        <taxon>Chloracidobacterium</taxon>
    </lineage>
</organism>
<keyword evidence="4" id="KW-1185">Reference proteome</keyword>
<name>A0ABX8BGN8_9BACT</name>
<dbReference type="SUPFAM" id="SSF55797">
    <property type="entry name" value="PR-1-like"/>
    <property type="match status" value="1"/>
</dbReference>
<proteinExistence type="predicted"/>
<dbReference type="Proteomes" id="UP000676506">
    <property type="component" value="Chromosome 2"/>
</dbReference>
<protein>
    <submittedName>
        <fullName evidence="3">CAP domain-containing protein</fullName>
    </submittedName>
</protein>
<reference evidence="3 4" key="1">
    <citation type="submission" date="2021-03" db="EMBL/GenBank/DDBJ databases">
        <title>Genomic and phenotypic characterization of Chloracidobacterium isolates provides evidence for multiple species.</title>
        <authorList>
            <person name="Saini M.K."/>
            <person name="Costas A.M.G."/>
            <person name="Tank M."/>
            <person name="Bryant D.A."/>
        </authorList>
    </citation>
    <scope>NUCLEOTIDE SEQUENCE [LARGE SCALE GENOMIC DNA]</scope>
    <source>
        <strain evidence="3 4">BV2-C</strain>
    </source>
</reference>
<feature type="signal peptide" evidence="1">
    <location>
        <begin position="1"/>
        <end position="22"/>
    </location>
</feature>
<dbReference type="InterPro" id="IPR035940">
    <property type="entry name" value="CAP_sf"/>
</dbReference>
<dbReference type="RefSeq" id="WP_211430134.1">
    <property type="nucleotide sequence ID" value="NZ_CP072649.1"/>
</dbReference>
<dbReference type="InterPro" id="IPR014044">
    <property type="entry name" value="CAP_dom"/>
</dbReference>
<dbReference type="Gene3D" id="3.40.33.10">
    <property type="entry name" value="CAP"/>
    <property type="match status" value="1"/>
</dbReference>
<keyword evidence="1" id="KW-0732">Signal</keyword>
<accession>A0ABX8BGN8</accession>
<sequence length="314" mass="34973">MHRILVCALIGWLGLSSLVAPAGLGPVAARPFVQKSGQATLDVDFLRHELLAVINAQRERVGAPPVALDELANQVAEAHARDMAEYNYLSHWNRDGWKPYMRYGLRGGTDYSAENVSMLSGLSPRATLDSIKAELLQLHQSMHDETPPNDGHRRTILNPEHTHLGLGFAVVGKELRMAQEFLSRYVHVEPLPTRARPGDRLSVVGQVVNPAEMLFYSAMVHHEPLPRPMTLDQLWQSKAYTLPEKFRLLKPKLGDGSQYTDGTTGEIDLGSSGRFKFDLTFPKREPGVYTTMIFVQRGLKGKPFPAASLCVWVE</sequence>
<evidence type="ECO:0000313" key="4">
    <source>
        <dbReference type="Proteomes" id="UP000676506"/>
    </source>
</evidence>
<evidence type="ECO:0000259" key="2">
    <source>
        <dbReference type="Pfam" id="PF00188"/>
    </source>
</evidence>
<dbReference type="CDD" id="cd05379">
    <property type="entry name" value="CAP_bacterial"/>
    <property type="match status" value="1"/>
</dbReference>
<dbReference type="PANTHER" id="PTHR31157">
    <property type="entry name" value="SCP DOMAIN-CONTAINING PROTEIN"/>
    <property type="match status" value="1"/>
</dbReference>
<evidence type="ECO:0000256" key="1">
    <source>
        <dbReference type="SAM" id="SignalP"/>
    </source>
</evidence>
<feature type="domain" description="SCP" evidence="2">
    <location>
        <begin position="51"/>
        <end position="173"/>
    </location>
</feature>
<dbReference type="PANTHER" id="PTHR31157:SF1">
    <property type="entry name" value="SCP DOMAIN-CONTAINING PROTEIN"/>
    <property type="match status" value="1"/>
</dbReference>
<dbReference type="Pfam" id="PF00188">
    <property type="entry name" value="CAP"/>
    <property type="match status" value="1"/>
</dbReference>
<evidence type="ECO:0000313" key="3">
    <source>
        <dbReference type="EMBL" id="QUW04245.1"/>
    </source>
</evidence>
<dbReference type="EMBL" id="CP072649">
    <property type="protein sequence ID" value="QUW04245.1"/>
    <property type="molecule type" value="Genomic_DNA"/>
</dbReference>
<gene>
    <name evidence="3" type="ORF">J8C06_14490</name>
</gene>
<feature type="chain" id="PRO_5047270687" evidence="1">
    <location>
        <begin position="23"/>
        <end position="314"/>
    </location>
</feature>